<dbReference type="GO" id="GO:0003700">
    <property type="term" value="F:DNA-binding transcription factor activity"/>
    <property type="evidence" value="ECO:0007669"/>
    <property type="project" value="InterPro"/>
</dbReference>
<comment type="subcellular location">
    <subcellularLocation>
        <location evidence="1">Cytoplasm</location>
    </subcellularLocation>
</comment>
<dbReference type="SUPFAM" id="SSF46955">
    <property type="entry name" value="Putative DNA-binding domain"/>
    <property type="match status" value="1"/>
</dbReference>
<dbReference type="GO" id="GO:0003677">
    <property type="term" value="F:DNA binding"/>
    <property type="evidence" value="ECO:0007669"/>
    <property type="project" value="UniProtKB-KW"/>
</dbReference>
<accession>A0A369ZIR0</accession>
<evidence type="ECO:0000259" key="6">
    <source>
        <dbReference type="PROSITE" id="PS50937"/>
    </source>
</evidence>
<dbReference type="Gene3D" id="1.10.1660.10">
    <property type="match status" value="1"/>
</dbReference>
<name>A0A369ZIR0_HAEPH</name>
<dbReference type="PANTHER" id="PTHR30204:SF94">
    <property type="entry name" value="HEAVY METAL-DEPENDENT TRANSCRIPTIONAL REGULATOR HI_0293-RELATED"/>
    <property type="match status" value="1"/>
</dbReference>
<dbReference type="CDD" id="cd01108">
    <property type="entry name" value="HTH_CueR"/>
    <property type="match status" value="1"/>
</dbReference>
<dbReference type="GO" id="GO:0045893">
    <property type="term" value="P:positive regulation of DNA-templated transcription"/>
    <property type="evidence" value="ECO:0007669"/>
    <property type="project" value="InterPro"/>
</dbReference>
<dbReference type="SMART" id="SM00422">
    <property type="entry name" value="HTH_MERR"/>
    <property type="match status" value="1"/>
</dbReference>
<dbReference type="GO" id="GO:0005507">
    <property type="term" value="F:copper ion binding"/>
    <property type="evidence" value="ECO:0007669"/>
    <property type="project" value="InterPro"/>
</dbReference>
<protein>
    <submittedName>
        <fullName evidence="7">Cu(I)-responsive transcriptional regulator</fullName>
    </submittedName>
</protein>
<dbReference type="InterPro" id="IPR011789">
    <property type="entry name" value="CueR"/>
</dbReference>
<gene>
    <name evidence="7" type="ORF">DPV98_03710</name>
</gene>
<dbReference type="STRING" id="735.B0185_04965"/>
<dbReference type="PRINTS" id="PR00040">
    <property type="entry name" value="HTHMERR"/>
</dbReference>
<sequence length="128" mass="14477">MNVSQASKKTGLSAKQIRDYEKAGLLPRACRSESGYRIYTEADLERLHFICNARKVGFSLAQITHLLALNDDPHRTSREVKQLTEQHILALEQKIQDLQQMLTLLKGWNKTCCGNDNPECAILSGLHK</sequence>
<dbReference type="AlphaFoldDB" id="A0A369ZIR0"/>
<keyword evidence="2" id="KW-0963">Cytoplasm</keyword>
<evidence type="ECO:0000256" key="5">
    <source>
        <dbReference type="ARBA" id="ARBA00023163"/>
    </source>
</evidence>
<dbReference type="Pfam" id="PF09278">
    <property type="entry name" value="MerR-DNA-bind"/>
    <property type="match status" value="1"/>
</dbReference>
<dbReference type="InterPro" id="IPR047057">
    <property type="entry name" value="MerR_fam"/>
</dbReference>
<dbReference type="InterPro" id="IPR015358">
    <property type="entry name" value="Tscrpt_reg_MerR_DNA-bd"/>
</dbReference>
<dbReference type="GO" id="GO:0005737">
    <property type="term" value="C:cytoplasm"/>
    <property type="evidence" value="ECO:0007669"/>
    <property type="project" value="UniProtKB-SubCell"/>
</dbReference>
<keyword evidence="5" id="KW-0804">Transcription</keyword>
<evidence type="ECO:0000256" key="1">
    <source>
        <dbReference type="ARBA" id="ARBA00004496"/>
    </source>
</evidence>
<reference evidence="7 8" key="1">
    <citation type="submission" date="2018-05" db="EMBL/GenBank/DDBJ databases">
        <title>Draft Genome Sequences for a Diverse set of 7 Haemophilus Species.</title>
        <authorList>
            <person name="Nichols M."/>
            <person name="Topaz N."/>
            <person name="Wang X."/>
            <person name="Wang X."/>
            <person name="Boxrud D."/>
        </authorList>
    </citation>
    <scope>NUCLEOTIDE SEQUENCE [LARGE SCALE GENOMIC DNA]</scope>
    <source>
        <strain evidence="7 8">C2010039593</strain>
    </source>
</reference>
<keyword evidence="3" id="KW-0805">Transcription regulation</keyword>
<dbReference type="InterPro" id="IPR009061">
    <property type="entry name" value="DNA-bd_dom_put_sf"/>
</dbReference>
<dbReference type="Proteomes" id="UP000253999">
    <property type="component" value="Unassembled WGS sequence"/>
</dbReference>
<dbReference type="InterPro" id="IPR000551">
    <property type="entry name" value="MerR-type_HTH_dom"/>
</dbReference>
<keyword evidence="4" id="KW-0238">DNA-binding</keyword>
<evidence type="ECO:0000313" key="7">
    <source>
        <dbReference type="EMBL" id="RDF04919.1"/>
    </source>
</evidence>
<evidence type="ECO:0000313" key="8">
    <source>
        <dbReference type="Proteomes" id="UP000253999"/>
    </source>
</evidence>
<proteinExistence type="predicted"/>
<dbReference type="Pfam" id="PF00376">
    <property type="entry name" value="MerR"/>
    <property type="match status" value="1"/>
</dbReference>
<evidence type="ECO:0000256" key="2">
    <source>
        <dbReference type="ARBA" id="ARBA00022490"/>
    </source>
</evidence>
<dbReference type="PROSITE" id="PS50937">
    <property type="entry name" value="HTH_MERR_2"/>
    <property type="match status" value="1"/>
</dbReference>
<dbReference type="PROSITE" id="PS00552">
    <property type="entry name" value="HTH_MERR_1"/>
    <property type="match status" value="1"/>
</dbReference>
<comment type="caution">
    <text evidence="7">The sequence shown here is derived from an EMBL/GenBank/DDBJ whole genome shotgun (WGS) entry which is preliminary data.</text>
</comment>
<evidence type="ECO:0000256" key="4">
    <source>
        <dbReference type="ARBA" id="ARBA00023125"/>
    </source>
</evidence>
<evidence type="ECO:0000256" key="3">
    <source>
        <dbReference type="ARBA" id="ARBA00023015"/>
    </source>
</evidence>
<organism evidence="7 8">
    <name type="scientific">Haemophilus parahaemolyticus</name>
    <dbReference type="NCBI Taxonomy" id="735"/>
    <lineage>
        <taxon>Bacteria</taxon>
        <taxon>Pseudomonadati</taxon>
        <taxon>Pseudomonadota</taxon>
        <taxon>Gammaproteobacteria</taxon>
        <taxon>Pasteurellales</taxon>
        <taxon>Pasteurellaceae</taxon>
        <taxon>Haemophilus</taxon>
    </lineage>
</organism>
<dbReference type="EMBL" id="QEQD01000003">
    <property type="protein sequence ID" value="RDF04919.1"/>
    <property type="molecule type" value="Genomic_DNA"/>
</dbReference>
<dbReference type="RefSeq" id="WP_111312686.1">
    <property type="nucleotide sequence ID" value="NZ_QEQD01000003.1"/>
</dbReference>
<dbReference type="PANTHER" id="PTHR30204">
    <property type="entry name" value="REDOX-CYCLING DRUG-SENSING TRANSCRIPTIONAL ACTIVATOR SOXR"/>
    <property type="match status" value="1"/>
</dbReference>
<feature type="domain" description="HTH merR-type" evidence="6">
    <location>
        <begin position="1"/>
        <end position="69"/>
    </location>
</feature>